<evidence type="ECO:0000256" key="11">
    <source>
        <dbReference type="ARBA" id="ARBA00039033"/>
    </source>
</evidence>
<comment type="cofactor">
    <cofactor evidence="1 13">
        <name>FAD</name>
        <dbReference type="ChEBI" id="CHEBI:57692"/>
    </cofactor>
</comment>
<dbReference type="Pfam" id="PF02770">
    <property type="entry name" value="Acyl-CoA_dh_M"/>
    <property type="match status" value="1"/>
</dbReference>
<reference evidence="19" key="3">
    <citation type="submission" date="2014-05" db="EMBL/GenBank/DDBJ databases">
        <authorList>
            <person name="Chronopoulou M."/>
        </authorList>
    </citation>
    <scope>NUCLEOTIDE SEQUENCE</scope>
    <source>
        <tissue evidence="19">Whole organism</tissue>
    </source>
</reference>
<keyword evidence="7 13" id="KW-0560">Oxidoreductase</keyword>
<evidence type="ECO:0000259" key="15">
    <source>
        <dbReference type="Pfam" id="PF02770"/>
    </source>
</evidence>
<protein>
    <recommendedName>
        <fullName evidence="11">glutaryl-CoA dehydrogenase (ETF)</fullName>
        <ecNumber evidence="11">1.3.8.6</ecNumber>
    </recommendedName>
</protein>
<sequence length="416" mass="45537">MAFSLRGGLIGRILKRSPSGFRGLSSSWWEDALNLEVSLTEEEIGIRDSVRSYCQEQLLPRVLMANRNEVFHREIMSEMGEMGILGPTIQGYGCAGTSTVAYGLIAREVERVDSSYRSAMSVQSSLVMYPISDFGTEEQKNKYIPRLATGEIVGCFGLTEPNHGSDPSSMETKAVKNPDGSWTINGSKNWITNSPIADVFMIWAATEDGIQGFLLEKGMEGLTAPKIEGKFSLRASTTGMIFMEDVVVGDEQRLPGVKGLRGPFSCLNSARFGIAWGVLGAAEFCLGAARQYTLDRYQFKKPLAQNQLIQKKLADALTEITLGLHACLHLGRLKDSGKLVPEMISILKRNNCGKSLDIARNCRDMLGGNGISDEYHIIRHVMNLEAVNTYEGTHDIHALIIGRGITGLEAFTGKSA</sequence>
<comment type="similarity">
    <text evidence="3 13">Belongs to the acyl-CoA dehydrogenase family.</text>
</comment>
<dbReference type="EMBL" id="BT121178">
    <property type="protein sequence ID" value="ADD38108.1"/>
    <property type="molecule type" value="mRNA"/>
</dbReference>
<dbReference type="InterPro" id="IPR006089">
    <property type="entry name" value="Acyl-CoA_DH_CS"/>
</dbReference>
<evidence type="ECO:0000313" key="18">
    <source>
        <dbReference type="EMBL" id="ADD38108.1"/>
    </source>
</evidence>
<reference evidence="17" key="2">
    <citation type="submission" date="2010-03" db="EMBL/GenBank/DDBJ databases">
        <title>Lepeophtheirus salmonis ESTs and full-length cDNAs.</title>
        <authorList>
            <person name="Yasuike M."/>
            <person name="von Schalburg K."/>
            <person name="Cooper G."/>
            <person name="Leong J."/>
            <person name="Jones S.R.M."/>
            <person name="Koop B.F."/>
        </authorList>
    </citation>
    <scope>NUCLEOTIDE SEQUENCE</scope>
    <source>
        <tissue evidence="17">Whole</tissue>
    </source>
</reference>
<dbReference type="GO" id="GO:0033539">
    <property type="term" value="P:fatty acid beta-oxidation using acyl-CoA dehydrogenase"/>
    <property type="evidence" value="ECO:0007669"/>
    <property type="project" value="TreeGrafter"/>
</dbReference>
<evidence type="ECO:0000256" key="3">
    <source>
        <dbReference type="ARBA" id="ARBA00009347"/>
    </source>
</evidence>
<evidence type="ECO:0000256" key="1">
    <source>
        <dbReference type="ARBA" id="ARBA00001974"/>
    </source>
</evidence>
<name>D3PGZ7_LEPSM</name>
<dbReference type="EC" id="1.3.8.6" evidence="11"/>
<dbReference type="GO" id="GO:0046949">
    <property type="term" value="P:fatty-acyl-CoA biosynthetic process"/>
    <property type="evidence" value="ECO:0007669"/>
    <property type="project" value="TreeGrafter"/>
</dbReference>
<evidence type="ECO:0000256" key="7">
    <source>
        <dbReference type="ARBA" id="ARBA00023002"/>
    </source>
</evidence>
<evidence type="ECO:0000256" key="6">
    <source>
        <dbReference type="ARBA" id="ARBA00022946"/>
    </source>
</evidence>
<dbReference type="PROSITE" id="PS00073">
    <property type="entry name" value="ACYL_COA_DH_2"/>
    <property type="match status" value="1"/>
</dbReference>
<evidence type="ECO:0000256" key="10">
    <source>
        <dbReference type="ARBA" id="ARBA00037927"/>
    </source>
</evidence>
<evidence type="ECO:0000256" key="8">
    <source>
        <dbReference type="ARBA" id="ARBA00023128"/>
    </source>
</evidence>
<comment type="pathway">
    <text evidence="10">Amino-acid metabolism; tryptophan metabolism.</text>
</comment>
<dbReference type="EMBL" id="HACA01020917">
    <property type="protein sequence ID" value="CDW38278.1"/>
    <property type="molecule type" value="Transcribed_RNA"/>
</dbReference>
<dbReference type="GO" id="GO:0050660">
    <property type="term" value="F:flavin adenine dinucleotide binding"/>
    <property type="evidence" value="ECO:0007669"/>
    <property type="project" value="InterPro"/>
</dbReference>
<keyword evidence="4 13" id="KW-0285">Flavoprotein</keyword>
<dbReference type="Gene3D" id="1.20.140.10">
    <property type="entry name" value="Butyryl-CoA Dehydrogenase, subunit A, domain 3"/>
    <property type="match status" value="1"/>
</dbReference>
<dbReference type="GO" id="GO:0005743">
    <property type="term" value="C:mitochondrial inner membrane"/>
    <property type="evidence" value="ECO:0007669"/>
    <property type="project" value="TreeGrafter"/>
</dbReference>
<dbReference type="SUPFAM" id="SSF47203">
    <property type="entry name" value="Acyl-CoA dehydrogenase C-terminal domain-like"/>
    <property type="match status" value="1"/>
</dbReference>
<dbReference type="PANTHER" id="PTHR42807:SF1">
    <property type="entry name" value="GLUTARYL-COA DEHYDROGENASE, MITOCHONDRIAL"/>
    <property type="match status" value="1"/>
</dbReference>
<dbReference type="GO" id="GO:0004361">
    <property type="term" value="F:glutaryl-CoA dehydrogenase activity"/>
    <property type="evidence" value="ECO:0007669"/>
    <property type="project" value="UniProtKB-EC"/>
</dbReference>
<dbReference type="InterPro" id="IPR036250">
    <property type="entry name" value="AcylCo_DH-like_C"/>
</dbReference>
<dbReference type="Pfam" id="PF00441">
    <property type="entry name" value="Acyl-CoA_dh_1"/>
    <property type="match status" value="1"/>
</dbReference>
<dbReference type="GO" id="GO:0000062">
    <property type="term" value="F:fatty-acyl-CoA binding"/>
    <property type="evidence" value="ECO:0007669"/>
    <property type="project" value="TreeGrafter"/>
</dbReference>
<dbReference type="EMBL" id="BT120903">
    <property type="protein sequence ID" value="ADD24543.1"/>
    <property type="molecule type" value="mRNA"/>
</dbReference>
<dbReference type="InterPro" id="IPR006091">
    <property type="entry name" value="Acyl-CoA_Oxase/DH_mid-dom"/>
</dbReference>
<dbReference type="FunFam" id="1.20.140.10:FF:000006">
    <property type="entry name" value="Glutaryl-CoA dehydrogenase, mitochondrial"/>
    <property type="match status" value="1"/>
</dbReference>
<accession>D3PGZ7</accession>
<evidence type="ECO:0000259" key="16">
    <source>
        <dbReference type="Pfam" id="PF02771"/>
    </source>
</evidence>
<keyword evidence="6" id="KW-0809">Transit peptide</keyword>
<evidence type="ECO:0000256" key="2">
    <source>
        <dbReference type="ARBA" id="ARBA00004305"/>
    </source>
</evidence>
<comment type="catalytic activity">
    <reaction evidence="12">
        <text>glutaryl-CoA + oxidized [electron-transfer flavoprotein] + 2 H(+) = (2E)-butenoyl-CoA + reduced [electron-transfer flavoprotein] + CO2</text>
        <dbReference type="Rhea" id="RHEA:13389"/>
        <dbReference type="Rhea" id="RHEA-COMP:10685"/>
        <dbReference type="Rhea" id="RHEA-COMP:10686"/>
        <dbReference type="ChEBI" id="CHEBI:15378"/>
        <dbReference type="ChEBI" id="CHEBI:16526"/>
        <dbReference type="ChEBI" id="CHEBI:57332"/>
        <dbReference type="ChEBI" id="CHEBI:57378"/>
        <dbReference type="ChEBI" id="CHEBI:57692"/>
        <dbReference type="ChEBI" id="CHEBI:58307"/>
        <dbReference type="EC" id="1.3.8.6"/>
    </reaction>
</comment>
<dbReference type="Pfam" id="PF02771">
    <property type="entry name" value="Acyl-CoA_dh_N"/>
    <property type="match status" value="1"/>
</dbReference>
<dbReference type="InterPro" id="IPR009100">
    <property type="entry name" value="AcylCoA_DH/oxidase_NM_dom_sf"/>
</dbReference>
<dbReference type="OrthoDB" id="435240at2759"/>
<dbReference type="InterPro" id="IPR052033">
    <property type="entry name" value="Glutaryl-CoA_DH_mitochondrial"/>
</dbReference>
<dbReference type="OMA" id="HMMNLES"/>
<feature type="domain" description="Acyl-CoA dehydrogenase/oxidase C-terminal" evidence="14">
    <location>
        <begin position="259"/>
        <end position="405"/>
    </location>
</feature>
<dbReference type="SUPFAM" id="SSF56645">
    <property type="entry name" value="Acyl-CoA dehydrogenase NM domain-like"/>
    <property type="match status" value="1"/>
</dbReference>
<dbReference type="Gene3D" id="2.40.110.10">
    <property type="entry name" value="Butyryl-CoA Dehydrogenase, subunit A, domain 2"/>
    <property type="match status" value="1"/>
</dbReference>
<dbReference type="PANTHER" id="PTHR42807">
    <property type="entry name" value="GLUTARYL-COA DEHYDROGENASE, MITOCHONDRIAL"/>
    <property type="match status" value="1"/>
</dbReference>
<dbReference type="InterPro" id="IPR046373">
    <property type="entry name" value="Acyl-CoA_Oxase/DH_mid-dom_sf"/>
</dbReference>
<comment type="subcellular location">
    <subcellularLocation>
        <location evidence="2">Mitochondrion matrix</location>
    </subcellularLocation>
</comment>
<dbReference type="InterPro" id="IPR013786">
    <property type="entry name" value="AcylCoA_DH/ox_N"/>
</dbReference>
<dbReference type="CDD" id="cd01151">
    <property type="entry name" value="GCD"/>
    <property type="match status" value="1"/>
</dbReference>
<dbReference type="InterPro" id="IPR037069">
    <property type="entry name" value="AcylCoA_DH/ox_N_sf"/>
</dbReference>
<dbReference type="Gene3D" id="1.10.540.10">
    <property type="entry name" value="Acyl-CoA dehydrogenase/oxidase, N-terminal domain"/>
    <property type="match status" value="1"/>
</dbReference>
<feature type="domain" description="Acyl-CoA dehydrogenase/oxidase N-terminal" evidence="16">
    <location>
        <begin position="40"/>
        <end position="151"/>
    </location>
</feature>
<reference evidence="18" key="1">
    <citation type="submission" date="2010-03" db="EMBL/GenBank/DDBJ databases">
        <title>Atlantic Lepeophtheirus salmonis ESTs and full-length cDNAs.</title>
        <authorList>
            <person name="Yasuike M."/>
            <person name="von Schalburg K."/>
            <person name="Cooper G."/>
            <person name="Leong J."/>
            <person name="Nilsen F."/>
            <person name="Jones S.R.M."/>
            <person name="Koop B.F."/>
        </authorList>
    </citation>
    <scope>NUCLEOTIDE SEQUENCE</scope>
    <source>
        <strain evidence="18">Atlantic form</strain>
        <tissue evidence="18">Mixed tissue</tissue>
    </source>
</reference>
<evidence type="ECO:0000256" key="4">
    <source>
        <dbReference type="ARBA" id="ARBA00022630"/>
    </source>
</evidence>
<comment type="pathway">
    <text evidence="9">Amino-acid metabolism; lysine degradation.</text>
</comment>
<evidence type="ECO:0000259" key="14">
    <source>
        <dbReference type="Pfam" id="PF00441"/>
    </source>
</evidence>
<keyword evidence="5 13" id="KW-0274">FAD</keyword>
<organism evidence="17">
    <name type="scientific">Lepeophtheirus salmonis</name>
    <name type="common">Salmon louse</name>
    <name type="synonym">Caligus salmonis</name>
    <dbReference type="NCBI Taxonomy" id="72036"/>
    <lineage>
        <taxon>Eukaryota</taxon>
        <taxon>Metazoa</taxon>
        <taxon>Ecdysozoa</taxon>
        <taxon>Arthropoda</taxon>
        <taxon>Crustacea</taxon>
        <taxon>Multicrustacea</taxon>
        <taxon>Hexanauplia</taxon>
        <taxon>Copepoda</taxon>
        <taxon>Siphonostomatoida</taxon>
        <taxon>Caligidae</taxon>
        <taxon>Lepeophtheirus</taxon>
    </lineage>
</organism>
<evidence type="ECO:0000256" key="13">
    <source>
        <dbReference type="RuleBase" id="RU362125"/>
    </source>
</evidence>
<evidence type="ECO:0000256" key="5">
    <source>
        <dbReference type="ARBA" id="ARBA00022827"/>
    </source>
</evidence>
<evidence type="ECO:0000313" key="19">
    <source>
        <dbReference type="EMBL" id="CDW38278.1"/>
    </source>
</evidence>
<evidence type="ECO:0000256" key="12">
    <source>
        <dbReference type="ARBA" id="ARBA00049493"/>
    </source>
</evidence>
<proteinExistence type="evidence at transcript level"/>
<feature type="domain" description="Acyl-CoA oxidase/dehydrogenase middle" evidence="15">
    <location>
        <begin position="155"/>
        <end position="246"/>
    </location>
</feature>
<dbReference type="FunFam" id="1.10.540.10:FF:000003">
    <property type="entry name" value="glutaryl-CoA dehydrogenase, mitochondrial"/>
    <property type="match status" value="1"/>
</dbReference>
<dbReference type="InterPro" id="IPR009075">
    <property type="entry name" value="AcylCo_DH/oxidase_C"/>
</dbReference>
<evidence type="ECO:0000256" key="9">
    <source>
        <dbReference type="ARBA" id="ARBA00037899"/>
    </source>
</evidence>
<dbReference type="GO" id="GO:0005759">
    <property type="term" value="C:mitochondrial matrix"/>
    <property type="evidence" value="ECO:0007669"/>
    <property type="project" value="UniProtKB-SubCell"/>
</dbReference>
<keyword evidence="8" id="KW-0496">Mitochondrion</keyword>
<evidence type="ECO:0000313" key="17">
    <source>
        <dbReference type="EMBL" id="ADD24543.1"/>
    </source>
</evidence>
<dbReference type="AlphaFoldDB" id="D3PGZ7"/>
<gene>
    <name evidence="17" type="primary">GCDH</name>
</gene>